<proteinExistence type="predicted"/>
<sequence>MFKLNIINSSIESTTITTRTSGATIKNTQENLKSSLISHSHSFMDLIANTTFKIINQATAITGNLLNSASRNNSPDDSNMLISPASWYNTDLLVTNYSTLASTTTLTDNDFVDEDDECYPENPNFNCTRLEYLEHVLGPQTLQLYKVLLVCQRILQ</sequence>
<dbReference type="EnsemblMetazoa" id="GBRI026702-RA">
    <property type="protein sequence ID" value="GBRI026702-PA"/>
    <property type="gene ID" value="GBRI026702"/>
</dbReference>
<reference evidence="1" key="2">
    <citation type="submission" date="2020-05" db="UniProtKB">
        <authorList>
            <consortium name="EnsemblMetazoa"/>
        </authorList>
    </citation>
    <scope>IDENTIFICATION</scope>
    <source>
        <strain evidence="1">IAEA</strain>
    </source>
</reference>
<dbReference type="Proteomes" id="UP000091820">
    <property type="component" value="Unassembled WGS sequence"/>
</dbReference>
<name>A0A1A9WP14_9MUSC</name>
<organism evidence="1 2">
    <name type="scientific">Glossina brevipalpis</name>
    <dbReference type="NCBI Taxonomy" id="37001"/>
    <lineage>
        <taxon>Eukaryota</taxon>
        <taxon>Metazoa</taxon>
        <taxon>Ecdysozoa</taxon>
        <taxon>Arthropoda</taxon>
        <taxon>Hexapoda</taxon>
        <taxon>Insecta</taxon>
        <taxon>Pterygota</taxon>
        <taxon>Neoptera</taxon>
        <taxon>Endopterygota</taxon>
        <taxon>Diptera</taxon>
        <taxon>Brachycera</taxon>
        <taxon>Muscomorpha</taxon>
        <taxon>Hippoboscoidea</taxon>
        <taxon>Glossinidae</taxon>
        <taxon>Glossina</taxon>
    </lineage>
</organism>
<evidence type="ECO:0000313" key="1">
    <source>
        <dbReference type="EnsemblMetazoa" id="GBRI026702-PA"/>
    </source>
</evidence>
<protein>
    <submittedName>
        <fullName evidence="1">Uncharacterized protein</fullName>
    </submittedName>
</protein>
<reference evidence="2" key="1">
    <citation type="submission" date="2014-03" db="EMBL/GenBank/DDBJ databases">
        <authorList>
            <person name="Aksoy S."/>
            <person name="Warren W."/>
            <person name="Wilson R.K."/>
        </authorList>
    </citation>
    <scope>NUCLEOTIDE SEQUENCE [LARGE SCALE GENOMIC DNA]</scope>
    <source>
        <strain evidence="2">IAEA</strain>
    </source>
</reference>
<accession>A0A1A9WP14</accession>
<keyword evidence="2" id="KW-1185">Reference proteome</keyword>
<evidence type="ECO:0000313" key="2">
    <source>
        <dbReference type="Proteomes" id="UP000091820"/>
    </source>
</evidence>
<dbReference type="STRING" id="37001.A0A1A9WP14"/>
<dbReference type="AlphaFoldDB" id="A0A1A9WP14"/>
<dbReference type="VEuPathDB" id="VectorBase:GBRI026702"/>